<accession>A0A078S0L1</accession>
<feature type="region of interest" description="Disordered" evidence="1">
    <location>
        <begin position="59"/>
        <end position="90"/>
    </location>
</feature>
<dbReference type="Proteomes" id="UP000028013">
    <property type="component" value="Unassembled WGS sequence"/>
</dbReference>
<name>A0A078S0L1_BACUN</name>
<organism evidence="2 3">
    <name type="scientific">Bacteroides uniformis str. 3978 T3 ii</name>
    <dbReference type="NCBI Taxonomy" id="1339349"/>
    <lineage>
        <taxon>Bacteria</taxon>
        <taxon>Pseudomonadati</taxon>
        <taxon>Bacteroidota</taxon>
        <taxon>Bacteroidia</taxon>
        <taxon>Bacteroidales</taxon>
        <taxon>Bacteroidaceae</taxon>
        <taxon>Bacteroides</taxon>
    </lineage>
</organism>
<dbReference type="RefSeq" id="WP_004319346.1">
    <property type="nucleotide sequence ID" value="NZ_JNHN01000170.1"/>
</dbReference>
<evidence type="ECO:0000256" key="1">
    <source>
        <dbReference type="SAM" id="MobiDB-lite"/>
    </source>
</evidence>
<dbReference type="EMBL" id="JNHN01000170">
    <property type="protein sequence ID" value="KDS51370.1"/>
    <property type="molecule type" value="Genomic_DNA"/>
</dbReference>
<proteinExistence type="predicted"/>
<feature type="compositionally biased region" description="Basic and acidic residues" evidence="1">
    <location>
        <begin position="76"/>
        <end position="90"/>
    </location>
</feature>
<reference evidence="2 3" key="1">
    <citation type="submission" date="2014-04" db="EMBL/GenBank/DDBJ databases">
        <authorList>
            <person name="Sears C."/>
            <person name="Carroll K."/>
            <person name="Sack B.R."/>
            <person name="Qadri F."/>
            <person name="Myers L.L."/>
            <person name="Chung G.-T."/>
            <person name="Escheverria P."/>
            <person name="Fraser C.M."/>
            <person name="Sadzewicz L."/>
            <person name="Shefchek K.A."/>
            <person name="Tallon L."/>
            <person name="Das S.P."/>
            <person name="Daugherty S."/>
            <person name="Mongodin E.F."/>
        </authorList>
    </citation>
    <scope>NUCLEOTIDE SEQUENCE [LARGE SCALE GENOMIC DNA]</scope>
    <source>
        <strain evidence="2 3">3978 T3 ii</strain>
    </source>
</reference>
<sequence>MSPFLTFAICLSIAYLLYYGANIGKDLYATGKQLTSNEEVFEIEDVPVETAVSVNEQGDGFFIGDAEPEEPAEVLDPEKESEKKETAETERRIASLQENLDEADVTSEYGIKAPELHELLEGKKASLFKPEINVIRNVL</sequence>
<dbReference type="GeneID" id="29793214"/>
<evidence type="ECO:0000313" key="3">
    <source>
        <dbReference type="Proteomes" id="UP000028013"/>
    </source>
</evidence>
<protein>
    <submittedName>
        <fullName evidence="2">Uncharacterized protein</fullName>
    </submittedName>
</protein>
<dbReference type="PATRIC" id="fig|1339349.3.peg.1932"/>
<gene>
    <name evidence="2" type="ORF">M094_0682</name>
</gene>
<comment type="caution">
    <text evidence="2">The sequence shown here is derived from an EMBL/GenBank/DDBJ whole genome shotgun (WGS) entry which is preliminary data.</text>
</comment>
<feature type="compositionally biased region" description="Acidic residues" evidence="1">
    <location>
        <begin position="66"/>
        <end position="75"/>
    </location>
</feature>
<dbReference type="AlphaFoldDB" id="A0A078S0L1"/>
<evidence type="ECO:0000313" key="2">
    <source>
        <dbReference type="EMBL" id="KDS51370.1"/>
    </source>
</evidence>